<dbReference type="EMBL" id="JAAKZZ010000237">
    <property type="protein sequence ID" value="NGO70839.1"/>
    <property type="molecule type" value="Genomic_DNA"/>
</dbReference>
<sequence length="78" mass="8633">MTTAPDQPPSPPHGQQPTIIIHNSNSAAASAAAAVGGMRPRRRRQSLWVHFWLLMFTAGIGNVFYAVHVSRWNRDRGL</sequence>
<reference evidence="2 3" key="1">
    <citation type="submission" date="2020-02" db="EMBL/GenBank/DDBJ databases">
        <title>Whole-genome analyses of novel actinobacteria.</title>
        <authorList>
            <person name="Sahin N."/>
            <person name="Tatar D."/>
        </authorList>
    </citation>
    <scope>NUCLEOTIDE SEQUENCE [LARGE SCALE GENOMIC DNA]</scope>
    <source>
        <strain evidence="2 3">SB3404</strain>
    </source>
</reference>
<evidence type="ECO:0000313" key="3">
    <source>
        <dbReference type="Proteomes" id="UP000477722"/>
    </source>
</evidence>
<proteinExistence type="predicted"/>
<keyword evidence="1" id="KW-1133">Transmembrane helix</keyword>
<evidence type="ECO:0000256" key="1">
    <source>
        <dbReference type="SAM" id="Phobius"/>
    </source>
</evidence>
<name>A0A6G4WZW6_9ACTN</name>
<keyword evidence="1" id="KW-0472">Membrane</keyword>
<comment type="caution">
    <text evidence="2">The sequence shown here is derived from an EMBL/GenBank/DDBJ whole genome shotgun (WGS) entry which is preliminary data.</text>
</comment>
<dbReference type="AlphaFoldDB" id="A0A6G4WZW6"/>
<dbReference type="RefSeq" id="WP_165300492.1">
    <property type="nucleotide sequence ID" value="NZ_JAAKZZ010000237.1"/>
</dbReference>
<evidence type="ECO:0000313" key="2">
    <source>
        <dbReference type="EMBL" id="NGO70839.1"/>
    </source>
</evidence>
<feature type="transmembrane region" description="Helical" evidence="1">
    <location>
        <begin position="47"/>
        <end position="68"/>
    </location>
</feature>
<keyword evidence="1" id="KW-0812">Transmembrane</keyword>
<dbReference type="Proteomes" id="UP000477722">
    <property type="component" value="Unassembled WGS sequence"/>
</dbReference>
<protein>
    <submittedName>
        <fullName evidence="2">Uncharacterized protein</fullName>
    </submittedName>
</protein>
<organism evidence="2 3">
    <name type="scientific">Streptomyces boncukensis</name>
    <dbReference type="NCBI Taxonomy" id="2711219"/>
    <lineage>
        <taxon>Bacteria</taxon>
        <taxon>Bacillati</taxon>
        <taxon>Actinomycetota</taxon>
        <taxon>Actinomycetes</taxon>
        <taxon>Kitasatosporales</taxon>
        <taxon>Streptomycetaceae</taxon>
        <taxon>Streptomyces</taxon>
    </lineage>
</organism>
<gene>
    <name evidence="2" type="ORF">G5C65_21270</name>
</gene>
<accession>A0A6G4WZW6</accession>
<keyword evidence="3" id="KW-1185">Reference proteome</keyword>